<evidence type="ECO:0000256" key="7">
    <source>
        <dbReference type="PIRNR" id="PIRNR000090"/>
    </source>
</evidence>
<evidence type="ECO:0000256" key="2">
    <source>
        <dbReference type="ARBA" id="ARBA00007557"/>
    </source>
</evidence>
<organism evidence="10 11">
    <name type="scientific">Malassezia brasiliensis</name>
    <dbReference type="NCBI Taxonomy" id="1821822"/>
    <lineage>
        <taxon>Eukaryota</taxon>
        <taxon>Fungi</taxon>
        <taxon>Dikarya</taxon>
        <taxon>Basidiomycota</taxon>
        <taxon>Ustilaginomycotina</taxon>
        <taxon>Malasseziomycetes</taxon>
        <taxon>Malasseziales</taxon>
        <taxon>Malasseziaceae</taxon>
        <taxon>Malassezia</taxon>
    </lineage>
</organism>
<protein>
    <recommendedName>
        <fullName evidence="6 7">Probable electron transfer flavoprotein subunit beta</fullName>
    </recommendedName>
</protein>
<dbReference type="PANTHER" id="PTHR21294:SF8">
    <property type="entry name" value="ELECTRON TRANSFER FLAVOPROTEIN SUBUNIT BETA"/>
    <property type="match status" value="1"/>
</dbReference>
<comment type="subunit">
    <text evidence="7">Heterodimer of an alpha and a beta subunit.</text>
</comment>
<feature type="region of interest" description="Disordered" evidence="8">
    <location>
        <begin position="226"/>
        <end position="246"/>
    </location>
</feature>
<dbReference type="Proteomes" id="UP001216638">
    <property type="component" value="Chromosome 1"/>
</dbReference>
<dbReference type="Pfam" id="PF01012">
    <property type="entry name" value="ETF"/>
    <property type="match status" value="1"/>
</dbReference>
<dbReference type="CDD" id="cd01714">
    <property type="entry name" value="ETF_beta"/>
    <property type="match status" value="1"/>
</dbReference>
<dbReference type="GO" id="GO:0009055">
    <property type="term" value="F:electron transfer activity"/>
    <property type="evidence" value="ECO:0007669"/>
    <property type="project" value="InterPro"/>
</dbReference>
<proteinExistence type="inferred from homology"/>
<evidence type="ECO:0000256" key="5">
    <source>
        <dbReference type="ARBA" id="ARBA00025416"/>
    </source>
</evidence>
<evidence type="ECO:0000256" key="3">
    <source>
        <dbReference type="ARBA" id="ARBA00022448"/>
    </source>
</evidence>
<gene>
    <name evidence="10" type="primary">CIR1</name>
    <name evidence="10" type="ORF">MBRA1_000707</name>
</gene>
<dbReference type="FunFam" id="3.40.50.620:FF:000011">
    <property type="entry name" value="Electron transfer flavoprotein subunit beta"/>
    <property type="match status" value="1"/>
</dbReference>
<keyword evidence="7" id="KW-0496">Mitochondrion</keyword>
<evidence type="ECO:0000313" key="11">
    <source>
        <dbReference type="Proteomes" id="UP001216638"/>
    </source>
</evidence>
<dbReference type="InterPro" id="IPR033948">
    <property type="entry name" value="ETF_beta_N"/>
</dbReference>
<feature type="domain" description="Electron transfer flavoprotein alpha/beta-subunit N-terminal" evidence="9">
    <location>
        <begin position="30"/>
        <end position="222"/>
    </location>
</feature>
<dbReference type="AlphaFoldDB" id="A0AAF0DRI8"/>
<evidence type="ECO:0000256" key="6">
    <source>
        <dbReference type="ARBA" id="ARBA00070315"/>
    </source>
</evidence>
<evidence type="ECO:0000259" key="9">
    <source>
        <dbReference type="SMART" id="SM00893"/>
    </source>
</evidence>
<dbReference type="InterPro" id="IPR012255">
    <property type="entry name" value="ETF_b"/>
</dbReference>
<dbReference type="Gene3D" id="3.40.50.620">
    <property type="entry name" value="HUPs"/>
    <property type="match status" value="1"/>
</dbReference>
<comment type="subcellular location">
    <subcellularLocation>
        <location evidence="1 7">Mitochondrion matrix</location>
    </subcellularLocation>
</comment>
<name>A0AAF0DRI8_9BASI</name>
<dbReference type="GO" id="GO:0005759">
    <property type="term" value="C:mitochondrial matrix"/>
    <property type="evidence" value="ECO:0007669"/>
    <property type="project" value="UniProtKB-SubCell"/>
</dbReference>
<sequence>MRASLVNQLRVLVPIKRTIDYAVKIRVASDGKGVDTNVQHSMNPFDEIAVEEAVRLRERHKGVVDKIDVLRTALAMGADDAIHVDIPDKSLSGPLEPLAVSKILKTIIEKEEGDKIGLVILGKQAIDDDASQTGQMLAGLLNWPQATFASKVQLEGKGNEGDKVQVTREIDGGLAVVDSTIPMVITTDLRLNEPRYASLPNIMKAKKKPLKKMTVADLGLEKEIQPRLTTEKVSEPPKRKGGTKVENVDELISKLKEAGRI</sequence>
<comment type="cofactor">
    <cofactor evidence="7">
        <name>AMP</name>
        <dbReference type="ChEBI" id="CHEBI:456215"/>
    </cofactor>
    <text evidence="7">Binds 1 AMP per subunit.</text>
</comment>
<accession>A0AAF0DRI8</accession>
<dbReference type="SMART" id="SM00893">
    <property type="entry name" value="ETF"/>
    <property type="match status" value="1"/>
</dbReference>
<comment type="function">
    <text evidence="5 7">The electron transfer flavoprotein serves as a specific electron acceptor for several dehydrogenases, including five acyl-CoA dehydrogenases, glutaryl-CoA and sarcosine dehydrogenase. It transfers the electrons to the main mitochondrial respiratory chain via ETF-ubiquinone oxidoreductase (ETF dehydrogenase).</text>
</comment>
<reference evidence="10" key="1">
    <citation type="submission" date="2023-03" db="EMBL/GenBank/DDBJ databases">
        <title>Mating type loci evolution in Malassezia.</title>
        <authorList>
            <person name="Coelho M.A."/>
        </authorList>
    </citation>
    <scope>NUCLEOTIDE SEQUENCE</scope>
    <source>
        <strain evidence="10">CBS 14135</strain>
    </source>
</reference>
<keyword evidence="3 7" id="KW-0813">Transport</keyword>
<comment type="similarity">
    <text evidence="2 7">Belongs to the ETF beta-subunit/FixA family.</text>
</comment>
<comment type="cofactor">
    <cofactor evidence="7">
        <name>FAD</name>
        <dbReference type="ChEBI" id="CHEBI:57692"/>
    </cofactor>
    <text evidence="7">Binds 1 FAD per dimer.</text>
</comment>
<feature type="compositionally biased region" description="Basic and acidic residues" evidence="8">
    <location>
        <begin position="226"/>
        <end position="238"/>
    </location>
</feature>
<evidence type="ECO:0000256" key="1">
    <source>
        <dbReference type="ARBA" id="ARBA00004305"/>
    </source>
</evidence>
<dbReference type="PANTHER" id="PTHR21294">
    <property type="entry name" value="ELECTRON TRANSFER FLAVOPROTEIN BETA-SUBUNIT"/>
    <property type="match status" value="1"/>
</dbReference>
<evidence type="ECO:0000313" key="10">
    <source>
        <dbReference type="EMBL" id="WFC94077.1"/>
    </source>
</evidence>
<dbReference type="EMBL" id="CP119951">
    <property type="protein sequence ID" value="WFC94077.1"/>
    <property type="molecule type" value="Genomic_DNA"/>
</dbReference>
<keyword evidence="4 7" id="KW-0249">Electron transport</keyword>
<dbReference type="SUPFAM" id="SSF52402">
    <property type="entry name" value="Adenine nucleotide alpha hydrolases-like"/>
    <property type="match status" value="1"/>
</dbReference>
<dbReference type="GO" id="GO:0009063">
    <property type="term" value="P:amino acid catabolic process"/>
    <property type="evidence" value="ECO:0007669"/>
    <property type="project" value="TreeGrafter"/>
</dbReference>
<dbReference type="InterPro" id="IPR014730">
    <property type="entry name" value="ETF_a/b_N"/>
</dbReference>
<keyword evidence="11" id="KW-1185">Reference proteome</keyword>
<dbReference type="PIRSF" id="PIRSF000090">
    <property type="entry name" value="Beta-ETF"/>
    <property type="match status" value="1"/>
</dbReference>
<dbReference type="InterPro" id="IPR014729">
    <property type="entry name" value="Rossmann-like_a/b/a_fold"/>
</dbReference>
<evidence type="ECO:0000256" key="4">
    <source>
        <dbReference type="ARBA" id="ARBA00022982"/>
    </source>
</evidence>
<dbReference type="GO" id="GO:0033539">
    <property type="term" value="P:fatty acid beta-oxidation using acyl-CoA dehydrogenase"/>
    <property type="evidence" value="ECO:0007669"/>
    <property type="project" value="TreeGrafter"/>
</dbReference>
<evidence type="ECO:0000256" key="8">
    <source>
        <dbReference type="SAM" id="MobiDB-lite"/>
    </source>
</evidence>